<dbReference type="Gene3D" id="2.60.120.260">
    <property type="entry name" value="Galactose-binding domain-like"/>
    <property type="match status" value="1"/>
</dbReference>
<name>A0A562UAL1_9SPHI</name>
<dbReference type="OrthoDB" id="673539at2"/>
<dbReference type="RefSeq" id="WP_144910872.1">
    <property type="nucleotide sequence ID" value="NZ_VLLI01000003.1"/>
</dbReference>
<evidence type="ECO:0008006" key="4">
    <source>
        <dbReference type="Google" id="ProtNLM"/>
    </source>
</evidence>
<comment type="caution">
    <text evidence="2">The sequence shown here is derived from an EMBL/GenBank/DDBJ whole genome shotgun (WGS) entry which is preliminary data.</text>
</comment>
<evidence type="ECO:0000313" key="2">
    <source>
        <dbReference type="EMBL" id="TWJ02345.1"/>
    </source>
</evidence>
<keyword evidence="3" id="KW-1185">Reference proteome</keyword>
<feature type="signal peptide" evidence="1">
    <location>
        <begin position="1"/>
        <end position="21"/>
    </location>
</feature>
<dbReference type="AlphaFoldDB" id="A0A562UAL1"/>
<dbReference type="Proteomes" id="UP000317010">
    <property type="component" value="Unassembled WGS sequence"/>
</dbReference>
<sequence>MKRFIAILFVCFFMLMYKANAQKNLVTNGGFEDDDLYGWNNNGAKQTPWAFKSGKNACAVIATGTDKWIGIDQIVHIPKKVQSIEFSAWVKTNNVVKGKDDWDGAVFTVVFLDARDKELGEGINIIRLTGDQDWTQANKIIQIPEKAYSFKILFALGNASGTLLVDDVSAKAIN</sequence>
<reference evidence="2 3" key="1">
    <citation type="submission" date="2019-07" db="EMBL/GenBank/DDBJ databases">
        <title>Genomic Encyclopedia of Archaeal and Bacterial Type Strains, Phase II (KMG-II): from individual species to whole genera.</title>
        <authorList>
            <person name="Goeker M."/>
        </authorList>
    </citation>
    <scope>NUCLEOTIDE SEQUENCE [LARGE SCALE GENOMIC DNA]</scope>
    <source>
        <strain evidence="2 3">ATCC BAA-1854</strain>
    </source>
</reference>
<feature type="chain" id="PRO_5021822359" description="Carbohydrate binding protein" evidence="1">
    <location>
        <begin position="22"/>
        <end position="174"/>
    </location>
</feature>
<dbReference type="EMBL" id="VLLI01000003">
    <property type="protein sequence ID" value="TWJ02345.1"/>
    <property type="molecule type" value="Genomic_DNA"/>
</dbReference>
<organism evidence="2 3">
    <name type="scientific">Mucilaginibacter frigoritolerans</name>
    <dbReference type="NCBI Taxonomy" id="652788"/>
    <lineage>
        <taxon>Bacteria</taxon>
        <taxon>Pseudomonadati</taxon>
        <taxon>Bacteroidota</taxon>
        <taxon>Sphingobacteriia</taxon>
        <taxon>Sphingobacteriales</taxon>
        <taxon>Sphingobacteriaceae</taxon>
        <taxon>Mucilaginibacter</taxon>
    </lineage>
</organism>
<proteinExistence type="predicted"/>
<keyword evidence="1" id="KW-0732">Signal</keyword>
<evidence type="ECO:0000313" key="3">
    <source>
        <dbReference type="Proteomes" id="UP000317010"/>
    </source>
</evidence>
<accession>A0A562UAL1</accession>
<gene>
    <name evidence="2" type="ORF">JN11_01317</name>
</gene>
<protein>
    <recommendedName>
        <fullName evidence="4">Carbohydrate binding protein</fullName>
    </recommendedName>
</protein>
<evidence type="ECO:0000256" key="1">
    <source>
        <dbReference type="SAM" id="SignalP"/>
    </source>
</evidence>